<accession>A0ABW4K1A7</accession>
<dbReference type="Gene3D" id="3.30.420.40">
    <property type="match status" value="2"/>
</dbReference>
<evidence type="ECO:0000256" key="1">
    <source>
        <dbReference type="ARBA" id="ARBA00006479"/>
    </source>
</evidence>
<reference evidence="3" key="1">
    <citation type="journal article" date="2019" name="Int. J. Syst. Evol. Microbiol.">
        <title>The Global Catalogue of Microorganisms (GCM) 10K type strain sequencing project: providing services to taxonomists for standard genome sequencing and annotation.</title>
        <authorList>
            <consortium name="The Broad Institute Genomics Platform"/>
            <consortium name="The Broad Institute Genome Sequencing Center for Infectious Disease"/>
            <person name="Wu L."/>
            <person name="Ma J."/>
        </authorList>
    </citation>
    <scope>NUCLEOTIDE SEQUENCE [LARGE SCALE GENOMIC DNA]</scope>
    <source>
        <strain evidence="3">JCM 3369</strain>
    </source>
</reference>
<comment type="similarity">
    <text evidence="1">Belongs to the ROK (NagC/XylR) family.</text>
</comment>
<dbReference type="CDD" id="cd24057">
    <property type="entry name" value="ASKHA_NBD_ROK_NAGK"/>
    <property type="match status" value="1"/>
</dbReference>
<dbReference type="PANTHER" id="PTHR18964:SF149">
    <property type="entry name" value="BIFUNCTIONAL UDP-N-ACETYLGLUCOSAMINE 2-EPIMERASE_N-ACETYLMANNOSAMINE KINASE"/>
    <property type="match status" value="1"/>
</dbReference>
<name>A0ABW4K1A7_9HYPH</name>
<keyword evidence="3" id="KW-1185">Reference proteome</keyword>
<dbReference type="SUPFAM" id="SSF53067">
    <property type="entry name" value="Actin-like ATPase domain"/>
    <property type="match status" value="1"/>
</dbReference>
<dbReference type="EMBL" id="JBHUFA010000014">
    <property type="protein sequence ID" value="MFD1697158.1"/>
    <property type="molecule type" value="Genomic_DNA"/>
</dbReference>
<comment type="caution">
    <text evidence="2">The sequence shown here is derived from an EMBL/GenBank/DDBJ whole genome shotgun (WGS) entry which is preliminary data.</text>
</comment>
<dbReference type="Proteomes" id="UP001597327">
    <property type="component" value="Unassembled WGS sequence"/>
</dbReference>
<proteinExistence type="inferred from homology"/>
<sequence length="307" mass="31961">MIVCFDIGGTTIKGAYARSPETLEPLERVPTPTRDFEAFVDAIRKTVNAAPERPTGLALSVAAIVDPDTRGMIVANIPCINGRDLERELAASLRLPVVIANDADCFALAEATFGVGRGHEVVFGTILGSGVGGGLVVRGELVNEGGGYAGEWGHGPISAQIAGTPPRAIPRFNCGCGQVGCIDSICSARGLERLDHHLHGRELTSVDIIASWEAGDPRSAETIDVHVDLLASPLAVLVNVTGASIVPVGGGLSNARGLIAKLDEVTRSRTLRRFTTPLVVPAELTIEPGLIGSAILGFRRLCPVAAA</sequence>
<organism evidence="2 3">
    <name type="scientific">Roseibium aestuarii</name>
    <dbReference type="NCBI Taxonomy" id="2600299"/>
    <lineage>
        <taxon>Bacteria</taxon>
        <taxon>Pseudomonadati</taxon>
        <taxon>Pseudomonadota</taxon>
        <taxon>Alphaproteobacteria</taxon>
        <taxon>Hyphomicrobiales</taxon>
        <taxon>Stappiaceae</taxon>
        <taxon>Roseibium</taxon>
    </lineage>
</organism>
<dbReference type="Pfam" id="PF00480">
    <property type="entry name" value="ROK"/>
    <property type="match status" value="1"/>
</dbReference>
<dbReference type="InterPro" id="IPR000600">
    <property type="entry name" value="ROK"/>
</dbReference>
<protein>
    <submittedName>
        <fullName evidence="2">ROK family protein</fullName>
    </submittedName>
</protein>
<evidence type="ECO:0000313" key="2">
    <source>
        <dbReference type="EMBL" id="MFD1697158.1"/>
    </source>
</evidence>
<dbReference type="PANTHER" id="PTHR18964">
    <property type="entry name" value="ROK (REPRESSOR, ORF, KINASE) FAMILY"/>
    <property type="match status" value="1"/>
</dbReference>
<gene>
    <name evidence="2" type="ORF">ACFSC7_16690</name>
</gene>
<evidence type="ECO:0000313" key="3">
    <source>
        <dbReference type="Proteomes" id="UP001597327"/>
    </source>
</evidence>
<dbReference type="RefSeq" id="WP_149893975.1">
    <property type="nucleotide sequence ID" value="NZ_JBHUFA010000014.1"/>
</dbReference>
<dbReference type="InterPro" id="IPR043129">
    <property type="entry name" value="ATPase_NBD"/>
</dbReference>